<protein>
    <submittedName>
        <fullName evidence="2">Uncharacterized protein</fullName>
    </submittedName>
</protein>
<dbReference type="AlphaFoldDB" id="A9NQJ4"/>
<proteinExistence type="evidence at transcript level"/>
<organism evidence="2">
    <name type="scientific">Picea sitchensis</name>
    <name type="common">Sitka spruce</name>
    <name type="synonym">Pinus sitchensis</name>
    <dbReference type="NCBI Taxonomy" id="3332"/>
    <lineage>
        <taxon>Eukaryota</taxon>
        <taxon>Viridiplantae</taxon>
        <taxon>Streptophyta</taxon>
        <taxon>Embryophyta</taxon>
        <taxon>Tracheophyta</taxon>
        <taxon>Spermatophyta</taxon>
        <taxon>Pinopsida</taxon>
        <taxon>Pinidae</taxon>
        <taxon>Conifers I</taxon>
        <taxon>Pinales</taxon>
        <taxon>Pinaceae</taxon>
        <taxon>Picea</taxon>
    </lineage>
</organism>
<reference evidence="2" key="1">
    <citation type="journal article" date="2008" name="BMC Genomics">
        <title>A conifer genomics resource of 200,000 spruce (Picea spp.) ESTs and 6,464 high-quality, sequence-finished full-length cDNAs for Sitka spruce (Picea sitchensis).</title>
        <authorList>
            <person name="Ralph S.G."/>
            <person name="Chun H.J."/>
            <person name="Kolosova N."/>
            <person name="Cooper D."/>
            <person name="Oddy C."/>
            <person name="Ritland C.E."/>
            <person name="Kirkpatrick R."/>
            <person name="Moore R."/>
            <person name="Barber S."/>
            <person name="Holt R.A."/>
            <person name="Jones S.J."/>
            <person name="Marra M.A."/>
            <person name="Douglas C.J."/>
            <person name="Ritland K."/>
            <person name="Bohlmann J."/>
        </authorList>
    </citation>
    <scope>NUCLEOTIDE SEQUENCE</scope>
    <source>
        <tissue evidence="2">Green portion of the leader tissue</tissue>
    </source>
</reference>
<evidence type="ECO:0000313" key="2">
    <source>
        <dbReference type="EMBL" id="ABK22905.1"/>
    </source>
</evidence>
<evidence type="ECO:0000256" key="1">
    <source>
        <dbReference type="SAM" id="MobiDB-lite"/>
    </source>
</evidence>
<name>A9NQJ4_PICSI</name>
<feature type="region of interest" description="Disordered" evidence="1">
    <location>
        <begin position="1"/>
        <end position="36"/>
    </location>
</feature>
<dbReference type="EMBL" id="EF083561">
    <property type="protein sequence ID" value="ABK22905.1"/>
    <property type="molecule type" value="mRNA"/>
</dbReference>
<sequence>MKEGNKDGRVLRTSFHRMSHSTHPPSVNPRSEADKHSITIIMGVRMAHLRK</sequence>
<feature type="compositionally biased region" description="Basic and acidic residues" evidence="1">
    <location>
        <begin position="1"/>
        <end position="10"/>
    </location>
</feature>
<accession>A9NQJ4</accession>